<comment type="caution">
    <text evidence="1">The sequence shown here is derived from an EMBL/GenBank/DDBJ whole genome shotgun (WGS) entry which is preliminary data.</text>
</comment>
<keyword evidence="2" id="KW-1185">Reference proteome</keyword>
<name>A0A2T4U4B3_9BACI</name>
<evidence type="ECO:0000313" key="1">
    <source>
        <dbReference type="EMBL" id="PTL38248.1"/>
    </source>
</evidence>
<gene>
    <name evidence="1" type="ORF">C6Y45_12030</name>
</gene>
<reference evidence="1 2" key="1">
    <citation type="submission" date="2018-03" db="EMBL/GenBank/DDBJ databases">
        <title>Alkalicoccus saliphilus sp. nov., isolated from a mineral pool.</title>
        <authorList>
            <person name="Zhao B."/>
        </authorList>
    </citation>
    <scope>NUCLEOTIDE SEQUENCE [LARGE SCALE GENOMIC DNA]</scope>
    <source>
        <strain evidence="1 2">6AG</strain>
    </source>
</reference>
<dbReference type="Proteomes" id="UP000240509">
    <property type="component" value="Unassembled WGS sequence"/>
</dbReference>
<protein>
    <submittedName>
        <fullName evidence="1">Uncharacterized protein</fullName>
    </submittedName>
</protein>
<dbReference type="EMBL" id="PZJJ01000021">
    <property type="protein sequence ID" value="PTL38248.1"/>
    <property type="molecule type" value="Genomic_DNA"/>
</dbReference>
<accession>A0A2T4U4B3</accession>
<organism evidence="1 2">
    <name type="scientific">Alkalicoccus saliphilus</name>
    <dbReference type="NCBI Taxonomy" id="200989"/>
    <lineage>
        <taxon>Bacteria</taxon>
        <taxon>Bacillati</taxon>
        <taxon>Bacillota</taxon>
        <taxon>Bacilli</taxon>
        <taxon>Bacillales</taxon>
        <taxon>Bacillaceae</taxon>
        <taxon>Alkalicoccus</taxon>
    </lineage>
</organism>
<proteinExistence type="predicted"/>
<sequence>MESSKYEFVRKLCIQNLHEDDYLLFAANEQAELELAGMAETEEEFLQLLTERYPVRMLSKRFQLTEESFFQVIQVIDQKIHAETLKHLDQLSLREIPLKDPSFSPGNHKTKNFILHFTLPETN</sequence>
<dbReference type="OrthoDB" id="2720271at2"/>
<dbReference type="RefSeq" id="WP_107585477.1">
    <property type="nucleotide sequence ID" value="NZ_PZJJ01000021.1"/>
</dbReference>
<evidence type="ECO:0000313" key="2">
    <source>
        <dbReference type="Proteomes" id="UP000240509"/>
    </source>
</evidence>
<dbReference type="AlphaFoldDB" id="A0A2T4U4B3"/>